<keyword evidence="2" id="KW-0479">Metal-binding</keyword>
<gene>
    <name evidence="6" type="ORF">ACFPPA_09895</name>
</gene>
<dbReference type="PANTHER" id="PTHR33337:SF40">
    <property type="entry name" value="CENP-V_GFA DOMAIN-CONTAINING PROTEIN-RELATED"/>
    <property type="match status" value="1"/>
</dbReference>
<dbReference type="InterPro" id="IPR011057">
    <property type="entry name" value="Mss4-like_sf"/>
</dbReference>
<evidence type="ECO:0000259" key="5">
    <source>
        <dbReference type="PROSITE" id="PS51891"/>
    </source>
</evidence>
<dbReference type="EMBL" id="JBHSNF010000002">
    <property type="protein sequence ID" value="MFC5526055.1"/>
    <property type="molecule type" value="Genomic_DNA"/>
</dbReference>
<comment type="similarity">
    <text evidence="1">Belongs to the Gfa family.</text>
</comment>
<feature type="domain" description="CENP-V/GFA" evidence="5">
    <location>
        <begin position="1"/>
        <end position="106"/>
    </location>
</feature>
<accession>A0ABW0QN29</accession>
<organism evidence="6 7">
    <name type="scientific">Rhodanobacter ginsengisoli</name>
    <dbReference type="NCBI Taxonomy" id="418646"/>
    <lineage>
        <taxon>Bacteria</taxon>
        <taxon>Pseudomonadati</taxon>
        <taxon>Pseudomonadota</taxon>
        <taxon>Gammaproteobacteria</taxon>
        <taxon>Lysobacterales</taxon>
        <taxon>Rhodanobacteraceae</taxon>
        <taxon>Rhodanobacter</taxon>
    </lineage>
</organism>
<dbReference type="Pfam" id="PF04828">
    <property type="entry name" value="GFA"/>
    <property type="match status" value="1"/>
</dbReference>
<keyword evidence="3" id="KW-0862">Zinc</keyword>
<dbReference type="InterPro" id="IPR006913">
    <property type="entry name" value="CENP-V/GFA"/>
</dbReference>
<dbReference type="RefSeq" id="WP_377319604.1">
    <property type="nucleotide sequence ID" value="NZ_JBHSNF010000002.1"/>
</dbReference>
<dbReference type="Proteomes" id="UP001596114">
    <property type="component" value="Unassembled WGS sequence"/>
</dbReference>
<protein>
    <submittedName>
        <fullName evidence="6">GFA family protein</fullName>
    </submittedName>
</protein>
<evidence type="ECO:0000256" key="1">
    <source>
        <dbReference type="ARBA" id="ARBA00005495"/>
    </source>
</evidence>
<comment type="caution">
    <text evidence="6">The sequence shown here is derived from an EMBL/GenBank/DDBJ whole genome shotgun (WGS) entry which is preliminary data.</text>
</comment>
<evidence type="ECO:0000256" key="2">
    <source>
        <dbReference type="ARBA" id="ARBA00022723"/>
    </source>
</evidence>
<dbReference type="Gene3D" id="3.90.1590.10">
    <property type="entry name" value="glutathione-dependent formaldehyde- activating enzyme (gfa)"/>
    <property type="match status" value="1"/>
</dbReference>
<evidence type="ECO:0000256" key="3">
    <source>
        <dbReference type="ARBA" id="ARBA00022833"/>
    </source>
</evidence>
<keyword evidence="4" id="KW-0456">Lyase</keyword>
<evidence type="ECO:0000313" key="6">
    <source>
        <dbReference type="EMBL" id="MFC5526055.1"/>
    </source>
</evidence>
<dbReference type="PROSITE" id="PS51891">
    <property type="entry name" value="CENP_V_GFA"/>
    <property type="match status" value="1"/>
</dbReference>
<sequence>MRGSCLCGQVGYEVSQLDSPIEHCSCRYCRKAHASAFNTAACVKPGHFRWLRGTEVLKSYESSPGKRRYFCGHCGSPLIARRDGLDAIIVRVATLDDDPGQTPQWHIWASDEVPWLQYGPQVPAYPEWEPGHH</sequence>
<proteinExistence type="inferred from homology"/>
<keyword evidence="7" id="KW-1185">Reference proteome</keyword>
<evidence type="ECO:0000313" key="7">
    <source>
        <dbReference type="Proteomes" id="UP001596114"/>
    </source>
</evidence>
<evidence type="ECO:0000256" key="4">
    <source>
        <dbReference type="ARBA" id="ARBA00023239"/>
    </source>
</evidence>
<name>A0ABW0QN29_9GAMM</name>
<reference evidence="7" key="1">
    <citation type="journal article" date="2019" name="Int. J. Syst. Evol. Microbiol.">
        <title>The Global Catalogue of Microorganisms (GCM) 10K type strain sequencing project: providing services to taxonomists for standard genome sequencing and annotation.</title>
        <authorList>
            <consortium name="The Broad Institute Genomics Platform"/>
            <consortium name="The Broad Institute Genome Sequencing Center for Infectious Disease"/>
            <person name="Wu L."/>
            <person name="Ma J."/>
        </authorList>
    </citation>
    <scope>NUCLEOTIDE SEQUENCE [LARGE SCALE GENOMIC DNA]</scope>
    <source>
        <strain evidence="7">CGMCC 1.16619</strain>
    </source>
</reference>
<dbReference type="PANTHER" id="PTHR33337">
    <property type="entry name" value="GFA DOMAIN-CONTAINING PROTEIN"/>
    <property type="match status" value="1"/>
</dbReference>
<dbReference type="SUPFAM" id="SSF51316">
    <property type="entry name" value="Mss4-like"/>
    <property type="match status" value="1"/>
</dbReference>